<reference evidence="9 10" key="1">
    <citation type="submission" date="2016-04" db="EMBL/GenBank/DDBJ databases">
        <title>Multiple horizontal gene transfer events from other fungi enriched the ability of the initially mycotrophic fungus Trichoderma (Ascomycota) to feed on dead plant biomass.</title>
        <authorList>
            <person name="Atanasova L."/>
            <person name="Chenthamara K."/>
            <person name="Zhang J."/>
            <person name="Grujic M."/>
            <person name="Henrissat B."/>
            <person name="Kuo A."/>
            <person name="Aertz A."/>
            <person name="Salamov A."/>
            <person name="Lipzen A."/>
            <person name="Labutti K."/>
            <person name="Barry K."/>
            <person name="Miao Y."/>
            <person name="Rahimi M.J."/>
            <person name="Shen Q."/>
            <person name="Grigoriev I.V."/>
            <person name="Kubicek C.P."/>
            <person name="Druzhinina I.S."/>
        </authorList>
    </citation>
    <scope>NUCLEOTIDE SEQUENCE [LARGE SCALE GENOMIC DNA]</scope>
    <source>
        <strain evidence="9 10">NJAU 4742</strain>
    </source>
</reference>
<comment type="caution">
    <text evidence="9">The sequence shown here is derived from an EMBL/GenBank/DDBJ whole genome shotgun (WGS) entry which is preliminary data.</text>
</comment>
<feature type="domain" description="Rhodopsin" evidence="8">
    <location>
        <begin position="33"/>
        <end position="278"/>
    </location>
</feature>
<keyword evidence="10" id="KW-1185">Reference proteome</keyword>
<dbReference type="GO" id="GO:0016020">
    <property type="term" value="C:membrane"/>
    <property type="evidence" value="ECO:0007669"/>
    <property type="project" value="UniProtKB-SubCell"/>
</dbReference>
<keyword evidence="2 7" id="KW-0812">Transmembrane</keyword>
<dbReference type="Proteomes" id="UP000191004">
    <property type="component" value="Unassembled WGS sequence"/>
</dbReference>
<evidence type="ECO:0000256" key="3">
    <source>
        <dbReference type="ARBA" id="ARBA00022989"/>
    </source>
</evidence>
<feature type="transmembrane region" description="Helical" evidence="7">
    <location>
        <begin position="216"/>
        <end position="238"/>
    </location>
</feature>
<evidence type="ECO:0000256" key="4">
    <source>
        <dbReference type="ARBA" id="ARBA00023136"/>
    </source>
</evidence>
<evidence type="ECO:0000256" key="1">
    <source>
        <dbReference type="ARBA" id="ARBA00004141"/>
    </source>
</evidence>
<proteinExistence type="inferred from homology"/>
<keyword evidence="4 7" id="KW-0472">Membrane</keyword>
<feature type="region of interest" description="Disordered" evidence="6">
    <location>
        <begin position="338"/>
        <end position="370"/>
    </location>
</feature>
<evidence type="ECO:0000256" key="6">
    <source>
        <dbReference type="SAM" id="MobiDB-lite"/>
    </source>
</evidence>
<evidence type="ECO:0000256" key="2">
    <source>
        <dbReference type="ARBA" id="ARBA00022692"/>
    </source>
</evidence>
<feature type="compositionally biased region" description="Basic and acidic residues" evidence="6">
    <location>
        <begin position="358"/>
        <end position="370"/>
    </location>
</feature>
<feature type="transmembrane region" description="Helical" evidence="7">
    <location>
        <begin position="16"/>
        <end position="37"/>
    </location>
</feature>
<dbReference type="AlphaFoldDB" id="A0A1T3CV57"/>
<evidence type="ECO:0000313" key="9">
    <source>
        <dbReference type="EMBL" id="OPB44970.1"/>
    </source>
</evidence>
<gene>
    <name evidence="9" type="ORF">A0O28_0091080</name>
</gene>
<keyword evidence="3 7" id="KW-1133">Transmembrane helix</keyword>
<dbReference type="OrthoDB" id="3923077at2759"/>
<comment type="subcellular location">
    <subcellularLocation>
        <location evidence="1">Membrane</location>
        <topology evidence="1">Multi-pass membrane protein</topology>
    </subcellularLocation>
</comment>
<protein>
    <recommendedName>
        <fullName evidence="8">Rhodopsin domain-containing protein</fullName>
    </recommendedName>
</protein>
<organism evidence="9 10">
    <name type="scientific">Trichoderma guizhouense</name>
    <dbReference type="NCBI Taxonomy" id="1491466"/>
    <lineage>
        <taxon>Eukaryota</taxon>
        <taxon>Fungi</taxon>
        <taxon>Dikarya</taxon>
        <taxon>Ascomycota</taxon>
        <taxon>Pezizomycotina</taxon>
        <taxon>Sordariomycetes</taxon>
        <taxon>Hypocreomycetidae</taxon>
        <taxon>Hypocreales</taxon>
        <taxon>Hypocreaceae</taxon>
        <taxon>Trichoderma</taxon>
    </lineage>
</organism>
<feature type="transmembrane region" description="Helical" evidence="7">
    <location>
        <begin position="134"/>
        <end position="157"/>
    </location>
</feature>
<feature type="transmembrane region" description="Helical" evidence="7">
    <location>
        <begin position="49"/>
        <end position="74"/>
    </location>
</feature>
<dbReference type="PANTHER" id="PTHR33048:SF93">
    <property type="entry name" value="INTEGRAL MEMBRANE PROTEIN"/>
    <property type="match status" value="1"/>
</dbReference>
<comment type="similarity">
    <text evidence="5">Belongs to the SAT4 family.</text>
</comment>
<evidence type="ECO:0000256" key="5">
    <source>
        <dbReference type="ARBA" id="ARBA00038359"/>
    </source>
</evidence>
<accession>A0A1T3CV57</accession>
<dbReference type="InterPro" id="IPR049326">
    <property type="entry name" value="Rhodopsin_dom_fungi"/>
</dbReference>
<evidence type="ECO:0000256" key="7">
    <source>
        <dbReference type="SAM" id="Phobius"/>
    </source>
</evidence>
<name>A0A1T3CV57_9HYPO</name>
<evidence type="ECO:0000259" key="8">
    <source>
        <dbReference type="Pfam" id="PF20684"/>
    </source>
</evidence>
<dbReference type="InterPro" id="IPR052337">
    <property type="entry name" value="SAT4-like"/>
</dbReference>
<evidence type="ECO:0000313" key="10">
    <source>
        <dbReference type="Proteomes" id="UP000191004"/>
    </source>
</evidence>
<sequence>MANQYQTGLGGDAPKMLAVLWSLTALALVFVILRLYTRVRVIRAYGLDDYFYNASFITLLTYDIMMTIASMYGFGRNIDDVIALKGPVVGMESVTRAILYSAIGQTILVFGTILCKTSMALFLVRLVPDKRNQIIVWIPNFFLATGIVASLFVFWFACHPTAFLWDRRIPDGKCPIDPGPISTYAGAWSVITDFWYAAFPWYLLWNIQMPKREKRVIAASLSLGVIAGACGIERAIQLKFLGSPNYLKDVVGIIIWHAAEFCTTMVCIGIPVCRPLYRGWLEGLSSAKGSSGTGGGSGWIRNRDQSGDNMFSLQTIGGSGPRGKSANATIDDTMAARHSTTRARVTSDNTSEESILDSEAKEHAKNNGKDLGIRVKTEYKVDYDRN</sequence>
<dbReference type="PANTHER" id="PTHR33048">
    <property type="entry name" value="PTH11-LIKE INTEGRAL MEMBRANE PROTEIN (AFU_ORTHOLOGUE AFUA_5G11245)"/>
    <property type="match status" value="1"/>
</dbReference>
<dbReference type="Pfam" id="PF20684">
    <property type="entry name" value="Fung_rhodopsin"/>
    <property type="match status" value="1"/>
</dbReference>
<dbReference type="EMBL" id="LVVK01000006">
    <property type="protein sequence ID" value="OPB44970.1"/>
    <property type="molecule type" value="Genomic_DNA"/>
</dbReference>
<feature type="transmembrane region" description="Helical" evidence="7">
    <location>
        <begin position="250"/>
        <end position="273"/>
    </location>
</feature>
<feature type="transmembrane region" description="Helical" evidence="7">
    <location>
        <begin position="185"/>
        <end position="204"/>
    </location>
</feature>